<feature type="compositionally biased region" description="Basic residues" evidence="1">
    <location>
        <begin position="154"/>
        <end position="174"/>
    </location>
</feature>
<dbReference type="EMBL" id="CP022521">
    <property type="protein sequence ID" value="ASO17698.1"/>
    <property type="molecule type" value="Genomic_DNA"/>
</dbReference>
<evidence type="ECO:0000256" key="1">
    <source>
        <dbReference type="SAM" id="MobiDB-lite"/>
    </source>
</evidence>
<feature type="compositionally biased region" description="Basic residues" evidence="1">
    <location>
        <begin position="259"/>
        <end position="273"/>
    </location>
</feature>
<protein>
    <submittedName>
        <fullName evidence="2">Uncharacterized protein</fullName>
    </submittedName>
</protein>
<evidence type="ECO:0000313" key="2">
    <source>
        <dbReference type="EMBL" id="ASO17698.1"/>
    </source>
</evidence>
<feature type="compositionally biased region" description="Basic residues" evidence="1">
    <location>
        <begin position="121"/>
        <end position="132"/>
    </location>
</feature>
<keyword evidence="3" id="KW-1185">Reference proteome</keyword>
<dbReference type="KEGG" id="ahg:AHOG_00105"/>
<gene>
    <name evidence="2" type="ORF">AHOG_00105</name>
</gene>
<evidence type="ECO:0000313" key="3">
    <source>
        <dbReference type="Proteomes" id="UP000204221"/>
    </source>
</evidence>
<feature type="compositionally biased region" description="Basic residues" evidence="1">
    <location>
        <begin position="240"/>
        <end position="250"/>
    </location>
</feature>
<name>A0A221VW22_9PSEU</name>
<organism evidence="2 3">
    <name type="scientific">Actinoalloteichus hoggarensis</name>
    <dbReference type="NCBI Taxonomy" id="1470176"/>
    <lineage>
        <taxon>Bacteria</taxon>
        <taxon>Bacillati</taxon>
        <taxon>Actinomycetota</taxon>
        <taxon>Actinomycetes</taxon>
        <taxon>Pseudonocardiales</taxon>
        <taxon>Pseudonocardiaceae</taxon>
        <taxon>Actinoalloteichus</taxon>
    </lineage>
</organism>
<reference evidence="2 3" key="1">
    <citation type="submission" date="2017-07" db="EMBL/GenBank/DDBJ databases">
        <title>Complete genome sequence of Actinoalloteichus hoggarensis DSM 45943, type strain of Actinoalloteichus hoggarensis.</title>
        <authorList>
            <person name="Ruckert C."/>
            <person name="Nouioui I."/>
            <person name="Willmese J."/>
            <person name="van Wezel G."/>
            <person name="Klenk H.-P."/>
            <person name="Kalinowski J."/>
            <person name="Zotchev S.B."/>
        </authorList>
    </citation>
    <scope>NUCLEOTIDE SEQUENCE [LARGE SCALE GENOMIC DNA]</scope>
    <source>
        <strain evidence="2 3">DSM 45943</strain>
    </source>
</reference>
<proteinExistence type="predicted"/>
<feature type="region of interest" description="Disordered" evidence="1">
    <location>
        <begin position="1"/>
        <end position="273"/>
    </location>
</feature>
<feature type="compositionally biased region" description="Basic residues" evidence="1">
    <location>
        <begin position="202"/>
        <end position="212"/>
    </location>
</feature>
<accession>A0A221VW22</accession>
<sequence>MSSRRSGTTTPPARALRRPRTTSRAGLRRVPTASPRPVAGTLPAKARTISVPAAQREDIRRRAPGRRRARRSRRARARPRRHLGGTPRPSLAVFPRPSLAVFPRPNLAGPPRGRRAGLPPRARRRPRTRSDRRRAVLQAAVADAGPIRMNSSRRGARAGTRRTPRTARRPRRRPSSPSPPSSRGRRPGGWMPPIRSRGSGGVRHHGRPHHRTAMAGSRRPVVPSTVPSTRLPAGGPVRSSPRRRDRRRPLGRVGTRRTVTNRRTRIRGRARRR</sequence>
<feature type="compositionally biased region" description="Low complexity" evidence="1">
    <location>
        <begin position="103"/>
        <end position="120"/>
    </location>
</feature>
<feature type="compositionally biased region" description="Basic residues" evidence="1">
    <location>
        <begin position="62"/>
        <end position="83"/>
    </location>
</feature>
<dbReference type="Proteomes" id="UP000204221">
    <property type="component" value="Chromosome"/>
</dbReference>
<dbReference type="AlphaFoldDB" id="A0A221VW22"/>